<evidence type="ECO:0000256" key="6">
    <source>
        <dbReference type="ARBA" id="ARBA00023027"/>
    </source>
</evidence>
<dbReference type="InterPro" id="IPR015797">
    <property type="entry name" value="NUDIX_hydrolase-like_dom_sf"/>
</dbReference>
<dbReference type="PROSITE" id="PS51462">
    <property type="entry name" value="NUDIX"/>
    <property type="match status" value="1"/>
</dbReference>
<keyword evidence="3" id="KW-0479">Metal-binding</keyword>
<dbReference type="InterPro" id="IPR015376">
    <property type="entry name" value="Znr_NADH_PPase"/>
</dbReference>
<evidence type="ECO:0000256" key="1">
    <source>
        <dbReference type="ARBA" id="ARBA00001946"/>
    </source>
</evidence>
<reference evidence="8 9" key="1">
    <citation type="journal article" date="2011" name="J. Bacteriol.">
        <title>Complete genome sequence of Amycolicicoccus subflavus DQS3-9A1T, an actinomycete isolated from crude oil-polluted soil.</title>
        <authorList>
            <person name="Cai M."/>
            <person name="Chen W.M."/>
            <person name="Nie Y."/>
            <person name="Chi C.Q."/>
            <person name="Wang Y.N."/>
            <person name="Tang Y.Q."/>
            <person name="Li G.Y."/>
            <person name="Wu X.L."/>
        </authorList>
    </citation>
    <scope>NUCLEOTIDE SEQUENCE [LARGE SCALE GENOMIC DNA]</scope>
    <source>
        <strain evidence="9">DSM 45089 / DQS3-9A1</strain>
    </source>
</reference>
<organism evidence="8 9">
    <name type="scientific">Hoyosella subflava (strain DSM 45089 / JCM 17490 / NBRC 109087 / DQS3-9A1)</name>
    <name type="common">Amycolicicoccus subflavus</name>
    <dbReference type="NCBI Taxonomy" id="443218"/>
    <lineage>
        <taxon>Bacteria</taxon>
        <taxon>Bacillati</taxon>
        <taxon>Actinomycetota</taxon>
        <taxon>Actinomycetes</taxon>
        <taxon>Mycobacteriales</taxon>
        <taxon>Hoyosellaceae</taxon>
        <taxon>Hoyosella</taxon>
    </lineage>
</organism>
<dbReference type="PROSITE" id="PS00893">
    <property type="entry name" value="NUDIX_BOX"/>
    <property type="match status" value="1"/>
</dbReference>
<dbReference type="PANTHER" id="PTHR11383">
    <property type="entry name" value="NUCLEOSIDE DIPHOSPHATE-LINKED MOIETY X MOTIF 13"/>
    <property type="match status" value="1"/>
</dbReference>
<keyword evidence="6" id="KW-0520">NAD</keyword>
<dbReference type="KEGG" id="asd:AS9A_3746"/>
<evidence type="ECO:0000256" key="2">
    <source>
        <dbReference type="ARBA" id="ARBA00012381"/>
    </source>
</evidence>
<protein>
    <recommendedName>
        <fullName evidence="2">NAD(+) diphosphatase</fullName>
        <ecNumber evidence="2">3.6.1.22</ecNumber>
    </recommendedName>
</protein>
<proteinExistence type="predicted"/>
<evidence type="ECO:0000256" key="3">
    <source>
        <dbReference type="ARBA" id="ARBA00022723"/>
    </source>
</evidence>
<keyword evidence="4" id="KW-0378">Hydrolase</keyword>
<evidence type="ECO:0000256" key="4">
    <source>
        <dbReference type="ARBA" id="ARBA00022801"/>
    </source>
</evidence>
<dbReference type="AlphaFoldDB" id="F6EFS0"/>
<feature type="domain" description="Nudix hydrolase" evidence="7">
    <location>
        <begin position="160"/>
        <end position="291"/>
    </location>
</feature>
<dbReference type="Pfam" id="PF00293">
    <property type="entry name" value="NUDIX"/>
    <property type="match status" value="1"/>
</dbReference>
<evidence type="ECO:0000259" key="7">
    <source>
        <dbReference type="PROSITE" id="PS51462"/>
    </source>
</evidence>
<accession>F6EFS0</accession>
<dbReference type="HOGENOM" id="CLU_037162_0_4_11"/>
<dbReference type="InterPro" id="IPR020084">
    <property type="entry name" value="NUDIX_hydrolase_CS"/>
</dbReference>
<sequence>MINAFELANTPALSRSALERAAELRDAPDVLEAGWKHAKLLLLNEQNHAFGTATRLHLLAGPDVAKAPPSNAILIAIEGEEESGRHVWAVRGSLPPGPVTTLREAGSLLSPRDAGLFTTAQAVLNWHDAARYCAVCGGPTAAISAGWARRCQSCGREDYPRTDPAVICLVHDGGDRVLLARQPSWPSGRYSLLAGFVEAGESAEACVHREVGEEVGVAVRDIRYLGSQPWPFPRSLMLGYHALADPAQPIIPEPGEIEEARWFSLTEVESAVATMAAAARTTRSRTLTAAATFTPPGAVSIAHGILTAWVQARRARS</sequence>
<dbReference type="CDD" id="cd03429">
    <property type="entry name" value="NUDIX_NADH_pyrophosphatase_Nudt13"/>
    <property type="match status" value="1"/>
</dbReference>
<evidence type="ECO:0000313" key="8">
    <source>
        <dbReference type="EMBL" id="AEF42184.1"/>
    </source>
</evidence>
<comment type="cofactor">
    <cofactor evidence="1">
        <name>Mg(2+)</name>
        <dbReference type="ChEBI" id="CHEBI:18420"/>
    </cofactor>
</comment>
<dbReference type="GO" id="GO:0046872">
    <property type="term" value="F:metal ion binding"/>
    <property type="evidence" value="ECO:0007669"/>
    <property type="project" value="UniProtKB-KW"/>
</dbReference>
<dbReference type="STRING" id="443218.AS9A_3746"/>
<dbReference type="GO" id="GO:0016787">
    <property type="term" value="F:hydrolase activity"/>
    <property type="evidence" value="ECO:0007669"/>
    <property type="project" value="UniProtKB-KW"/>
</dbReference>
<dbReference type="NCBIfam" id="NF001299">
    <property type="entry name" value="PRK00241.1"/>
    <property type="match status" value="1"/>
</dbReference>
<dbReference type="InterPro" id="IPR000086">
    <property type="entry name" value="NUDIX_hydrolase_dom"/>
</dbReference>
<evidence type="ECO:0000313" key="9">
    <source>
        <dbReference type="Proteomes" id="UP000009235"/>
    </source>
</evidence>
<dbReference type="Proteomes" id="UP000009235">
    <property type="component" value="Chromosome"/>
</dbReference>
<dbReference type="InterPro" id="IPR049734">
    <property type="entry name" value="NudC-like_C"/>
</dbReference>
<keyword evidence="5" id="KW-0460">Magnesium</keyword>
<dbReference type="EMBL" id="CP002786">
    <property type="protein sequence ID" value="AEF42184.1"/>
    <property type="molecule type" value="Genomic_DNA"/>
</dbReference>
<dbReference type="Gene3D" id="3.90.79.10">
    <property type="entry name" value="Nucleoside Triphosphate Pyrophosphohydrolase"/>
    <property type="match status" value="1"/>
</dbReference>
<dbReference type="Pfam" id="PF09297">
    <property type="entry name" value="Zn_ribbon_NUD"/>
    <property type="match status" value="1"/>
</dbReference>
<dbReference type="Gene3D" id="3.90.79.20">
    <property type="match status" value="1"/>
</dbReference>
<dbReference type="PANTHER" id="PTHR11383:SF3">
    <property type="entry name" value="NAD(P)H PYROPHOSPHATASE NUDT13, MITOCHONDRIAL"/>
    <property type="match status" value="1"/>
</dbReference>
<dbReference type="EC" id="3.6.1.22" evidence="2"/>
<keyword evidence="9" id="KW-1185">Reference proteome</keyword>
<dbReference type="SUPFAM" id="SSF55811">
    <property type="entry name" value="Nudix"/>
    <property type="match status" value="1"/>
</dbReference>
<evidence type="ECO:0000256" key="5">
    <source>
        <dbReference type="ARBA" id="ARBA00022842"/>
    </source>
</evidence>
<gene>
    <name evidence="8" type="primary">nudC</name>
    <name evidence="8" type="ordered locus">AS9A_3746</name>
</gene>
<dbReference type="eggNOG" id="COG2816">
    <property type="taxonomic scope" value="Bacteria"/>
</dbReference>
<name>F6EFS0_HOYSD</name>